<comment type="subcellular location">
    <subcellularLocation>
        <location evidence="9">Cell membrane</location>
        <topology evidence="9">Single-pass membrane protein</topology>
    </subcellularLocation>
    <subcellularLocation>
        <location evidence="1">Membrane</location>
    </subcellularLocation>
</comment>
<evidence type="ECO:0000256" key="1">
    <source>
        <dbReference type="ARBA" id="ARBA00004370"/>
    </source>
</evidence>
<evidence type="ECO:0000256" key="3">
    <source>
        <dbReference type="ARBA" id="ARBA00022475"/>
    </source>
</evidence>
<feature type="compositionally biased region" description="Low complexity" evidence="10">
    <location>
        <begin position="1"/>
        <end position="24"/>
    </location>
</feature>
<dbReference type="PROSITE" id="PS01067">
    <property type="entry name" value="SECE_SEC61G"/>
    <property type="match status" value="1"/>
</dbReference>
<evidence type="ECO:0000256" key="10">
    <source>
        <dbReference type="SAM" id="MobiDB-lite"/>
    </source>
</evidence>
<dbReference type="Pfam" id="PF00584">
    <property type="entry name" value="SecE"/>
    <property type="match status" value="1"/>
</dbReference>
<evidence type="ECO:0000256" key="5">
    <source>
        <dbReference type="ARBA" id="ARBA00022927"/>
    </source>
</evidence>
<feature type="transmembrane region" description="Helical" evidence="9">
    <location>
        <begin position="59"/>
        <end position="80"/>
    </location>
</feature>
<dbReference type="InterPro" id="IPR038379">
    <property type="entry name" value="SecE_sf"/>
</dbReference>
<dbReference type="NCBIfam" id="TIGR00964">
    <property type="entry name" value="secE_bact"/>
    <property type="match status" value="1"/>
</dbReference>
<dbReference type="STRING" id="988821.SAMN05421867_105138"/>
<dbReference type="HAMAP" id="MF_00422">
    <property type="entry name" value="SecE"/>
    <property type="match status" value="1"/>
</dbReference>
<accession>A0A1I0XNC7</accession>
<sequence length="94" mass="10168">MSDTATARTPDAPDPASGASALPARPGPARRGLFARIALFVRQVVAELRKVVWPTRTELVRYTLVVLVFVVVVMAFVTLVDLGVGRLTFWVFGG</sequence>
<dbReference type="GO" id="GO:0043952">
    <property type="term" value="P:protein transport by the Sec complex"/>
    <property type="evidence" value="ECO:0007669"/>
    <property type="project" value="UniProtKB-UniRule"/>
</dbReference>
<keyword evidence="8 9" id="KW-0472">Membrane</keyword>
<dbReference type="GO" id="GO:0006605">
    <property type="term" value="P:protein targeting"/>
    <property type="evidence" value="ECO:0007669"/>
    <property type="project" value="UniProtKB-UniRule"/>
</dbReference>
<evidence type="ECO:0000256" key="7">
    <source>
        <dbReference type="ARBA" id="ARBA00023010"/>
    </source>
</evidence>
<dbReference type="RefSeq" id="WP_090031876.1">
    <property type="nucleotide sequence ID" value="NZ_BONM01000038.1"/>
</dbReference>
<dbReference type="GO" id="GO:0005886">
    <property type="term" value="C:plasma membrane"/>
    <property type="evidence" value="ECO:0007669"/>
    <property type="project" value="UniProtKB-SubCell"/>
</dbReference>
<dbReference type="OrthoDB" id="9805743at2"/>
<gene>
    <name evidence="9" type="primary">secE</name>
    <name evidence="11" type="ORF">SAMN05421867_105138</name>
</gene>
<dbReference type="GO" id="GO:0008320">
    <property type="term" value="F:protein transmembrane transporter activity"/>
    <property type="evidence" value="ECO:0007669"/>
    <property type="project" value="UniProtKB-UniRule"/>
</dbReference>
<comment type="function">
    <text evidence="9">Essential subunit of the Sec protein translocation channel SecYEG. Clamps together the 2 halves of SecY. May contact the channel plug during translocation.</text>
</comment>
<dbReference type="PANTHER" id="PTHR33910">
    <property type="entry name" value="PROTEIN TRANSLOCASE SUBUNIT SECE"/>
    <property type="match status" value="1"/>
</dbReference>
<keyword evidence="2 9" id="KW-0813">Transport</keyword>
<evidence type="ECO:0000256" key="6">
    <source>
        <dbReference type="ARBA" id="ARBA00022989"/>
    </source>
</evidence>
<comment type="subunit">
    <text evidence="9">Component of the Sec protein translocase complex. Heterotrimer consisting of SecY, SecE and SecG subunits. The heterotrimers can form oligomers, although 1 heterotrimer is thought to be able to translocate proteins. Interacts with the ribosome. Interacts with SecDF, and other proteins may be involved. Interacts with SecA.</text>
</comment>
<dbReference type="InterPro" id="IPR001901">
    <property type="entry name" value="Translocase_SecE/Sec61-g"/>
</dbReference>
<dbReference type="AlphaFoldDB" id="A0A1I0XNC7"/>
<protein>
    <recommendedName>
        <fullName evidence="9">Protein translocase subunit SecE</fullName>
    </recommendedName>
</protein>
<dbReference type="Proteomes" id="UP000199012">
    <property type="component" value="Unassembled WGS sequence"/>
</dbReference>
<keyword evidence="4 9" id="KW-0812">Transmembrane</keyword>
<evidence type="ECO:0000313" key="11">
    <source>
        <dbReference type="EMBL" id="SFB01800.1"/>
    </source>
</evidence>
<dbReference type="GO" id="GO:0009306">
    <property type="term" value="P:protein secretion"/>
    <property type="evidence" value="ECO:0007669"/>
    <property type="project" value="UniProtKB-UniRule"/>
</dbReference>
<comment type="similarity">
    <text evidence="9">Belongs to the SecE/SEC61-gamma family.</text>
</comment>
<feature type="region of interest" description="Disordered" evidence="10">
    <location>
        <begin position="1"/>
        <end position="26"/>
    </location>
</feature>
<evidence type="ECO:0000313" key="12">
    <source>
        <dbReference type="Proteomes" id="UP000199012"/>
    </source>
</evidence>
<dbReference type="PANTHER" id="PTHR33910:SF1">
    <property type="entry name" value="PROTEIN TRANSLOCASE SUBUNIT SECE"/>
    <property type="match status" value="1"/>
</dbReference>
<keyword evidence="3 9" id="KW-1003">Cell membrane</keyword>
<evidence type="ECO:0000256" key="8">
    <source>
        <dbReference type="ARBA" id="ARBA00023136"/>
    </source>
</evidence>
<keyword evidence="6 9" id="KW-1133">Transmembrane helix</keyword>
<evidence type="ECO:0000256" key="9">
    <source>
        <dbReference type="HAMAP-Rule" id="MF_00422"/>
    </source>
</evidence>
<evidence type="ECO:0000256" key="2">
    <source>
        <dbReference type="ARBA" id="ARBA00022448"/>
    </source>
</evidence>
<reference evidence="11 12" key="1">
    <citation type="submission" date="2016-10" db="EMBL/GenBank/DDBJ databases">
        <authorList>
            <person name="de Groot N.N."/>
        </authorList>
    </citation>
    <scope>NUCLEOTIDE SEQUENCE [LARGE SCALE GENOMIC DNA]</scope>
    <source>
        <strain evidence="11 12">CGMCC 4.6945</strain>
    </source>
</reference>
<keyword evidence="7 9" id="KW-0811">Translocation</keyword>
<name>A0A1I0XNC7_9CELL</name>
<organism evidence="11 12">
    <name type="scientific">Cellulomonas marina</name>
    <dbReference type="NCBI Taxonomy" id="988821"/>
    <lineage>
        <taxon>Bacteria</taxon>
        <taxon>Bacillati</taxon>
        <taxon>Actinomycetota</taxon>
        <taxon>Actinomycetes</taxon>
        <taxon>Micrococcales</taxon>
        <taxon>Cellulomonadaceae</taxon>
        <taxon>Cellulomonas</taxon>
    </lineage>
</organism>
<keyword evidence="12" id="KW-1185">Reference proteome</keyword>
<proteinExistence type="inferred from homology"/>
<evidence type="ECO:0000256" key="4">
    <source>
        <dbReference type="ARBA" id="ARBA00022692"/>
    </source>
</evidence>
<dbReference type="InterPro" id="IPR005807">
    <property type="entry name" value="SecE_bac"/>
</dbReference>
<dbReference type="Gene3D" id="1.20.5.1030">
    <property type="entry name" value="Preprotein translocase secy subunit"/>
    <property type="match status" value="1"/>
</dbReference>
<dbReference type="EMBL" id="FOKA01000005">
    <property type="protein sequence ID" value="SFB01800.1"/>
    <property type="molecule type" value="Genomic_DNA"/>
</dbReference>
<dbReference type="GO" id="GO:0065002">
    <property type="term" value="P:intracellular protein transmembrane transport"/>
    <property type="evidence" value="ECO:0007669"/>
    <property type="project" value="UniProtKB-UniRule"/>
</dbReference>
<keyword evidence="5 9" id="KW-0653">Protein transport</keyword>